<gene>
    <name evidence="2" type="ORF">F6B93_09065</name>
</gene>
<dbReference type="GO" id="GO:0016787">
    <property type="term" value="F:hydrolase activity"/>
    <property type="evidence" value="ECO:0007669"/>
    <property type="project" value="UniProtKB-KW"/>
</dbReference>
<dbReference type="Proteomes" id="UP000682202">
    <property type="component" value="Chromosome"/>
</dbReference>
<dbReference type="Pfam" id="PF12697">
    <property type="entry name" value="Abhydrolase_6"/>
    <property type="match status" value="1"/>
</dbReference>
<feature type="domain" description="AB hydrolase-1" evidence="1">
    <location>
        <begin position="30"/>
        <end position="285"/>
    </location>
</feature>
<dbReference type="PANTHER" id="PTHR45763">
    <property type="entry name" value="HYDROLASE, ALPHA/BETA FOLD FAMILY PROTEIN, EXPRESSED-RELATED"/>
    <property type="match status" value="1"/>
</dbReference>
<dbReference type="RefSeq" id="WP_211698798.1">
    <property type="nucleotide sequence ID" value="NZ_CP046600.1"/>
</dbReference>
<proteinExistence type="predicted"/>
<sequence length="295" mass="31976">MVPRIDAAIRVSGDRRLAYAEYGDGAGVPVFVFHGLPGTRLSWGMLPDGSFPPAVRIIAPDRPGYGGSDPNPGRTLLDWANDVETLADSLAIPGFAIVGISGGGPGALACAWKMPQRLTTVGIVSSPAPTDAPGVFDGISGTNRFFMKLTWYVPWLSSANTRFLAAVIRRHPRRYLDTMKYKIHDVDKAILARPEIHEMLVKDFAEAVRGGAAGMVDDMAANHGRPWGFALDQIRTEVLLWSCELDRSVPPAMGKYLSDVIPSCQANIVPGQGHLWILVHLREVLDEVTRASPRG</sequence>
<dbReference type="EMBL" id="CP046600">
    <property type="protein sequence ID" value="QUR67230.1"/>
    <property type="molecule type" value="Genomic_DNA"/>
</dbReference>
<keyword evidence="2" id="KW-0378">Hydrolase</keyword>
<dbReference type="InterPro" id="IPR029058">
    <property type="entry name" value="AB_hydrolase_fold"/>
</dbReference>
<dbReference type="KEGG" id="mspg:F6B93_09065"/>
<evidence type="ECO:0000259" key="1">
    <source>
        <dbReference type="Pfam" id="PF12697"/>
    </source>
</evidence>
<accession>A0A975JWY9</accession>
<dbReference type="PRINTS" id="PR00111">
    <property type="entry name" value="ABHYDROLASE"/>
</dbReference>
<dbReference type="PANTHER" id="PTHR45763:SF46">
    <property type="entry name" value="AB HYDROLASE-1 DOMAIN-CONTAINING PROTEIN"/>
    <property type="match status" value="1"/>
</dbReference>
<reference evidence="2" key="1">
    <citation type="submission" date="2019-12" db="EMBL/GenBank/DDBJ databases">
        <title>Mycobacterium spongiae sp. nov.</title>
        <authorList>
            <person name="Stinear T."/>
        </authorList>
    </citation>
    <scope>NUCLEOTIDE SEQUENCE</scope>
    <source>
        <strain evidence="2">FSD4b-SM</strain>
    </source>
</reference>
<keyword evidence="3" id="KW-1185">Reference proteome</keyword>
<protein>
    <submittedName>
        <fullName evidence="2">Alpha/beta fold hydrolase</fullName>
    </submittedName>
</protein>
<organism evidence="2 3">
    <name type="scientific">Mycobacterium spongiae</name>
    <dbReference type="NCBI Taxonomy" id="886343"/>
    <lineage>
        <taxon>Bacteria</taxon>
        <taxon>Bacillati</taxon>
        <taxon>Actinomycetota</taxon>
        <taxon>Actinomycetes</taxon>
        <taxon>Mycobacteriales</taxon>
        <taxon>Mycobacteriaceae</taxon>
        <taxon>Mycobacterium</taxon>
    </lineage>
</organism>
<dbReference type="InterPro" id="IPR000073">
    <property type="entry name" value="AB_hydrolase_1"/>
</dbReference>
<name>A0A975JWY9_9MYCO</name>
<dbReference type="AlphaFoldDB" id="A0A975JWY9"/>
<dbReference type="Gene3D" id="3.40.50.1820">
    <property type="entry name" value="alpha/beta hydrolase"/>
    <property type="match status" value="1"/>
</dbReference>
<evidence type="ECO:0000313" key="2">
    <source>
        <dbReference type="EMBL" id="QUR67230.1"/>
    </source>
</evidence>
<evidence type="ECO:0000313" key="3">
    <source>
        <dbReference type="Proteomes" id="UP000682202"/>
    </source>
</evidence>
<dbReference type="SUPFAM" id="SSF53474">
    <property type="entry name" value="alpha/beta-Hydrolases"/>
    <property type="match status" value="1"/>
</dbReference>